<sequence>MIMRGQADPFFFSLVFLSLYAPKFNVRFSFFHSRSQMHSFGNKRNQRRIFSIKSIKYHQNCWCRHLSTLSIKEPYVSITNQNKVSNSSNGINQKPTPAALPFQHHFNENISSNKIITSHIRSGDFDSALRVFNNMNVKTTVNWNSILAGFAKQRGKLKDAEELFDKIPQPDVVSYNIMLSCILLNSDDVVAAFDFFQRLPIKDTASWNTMISGFVQKKNMAKARDLFLAMPEKNSVSWSAMISGYIECGQLDKAVELFKVAPVKSVVAWTAMISGYMKFGKVDLAEKLFDEMPTKNLVTWNAMIAGYVENSWAEDGLKLLRMMIGLGIRPNASSLSSVLLGCSHLSSLQLGKQVHQLVFKSPLCKDTTALTPLISMYCKCGDLEDACKLFLEIQRKDVVTWNAMISGYAQHGKGEKALRLFDKMKDEGMKPDSITFVALLLACNHAGLVDLGIQYFDSMVNDYGIAAKPDHYTCMVDLLGRAGKLVEAVDLIKKMPFKPQPAIFGTLLSACRVHKRLDLAEFAAMNLFNLNPANAAGCYVQLANIYAAMKKWDDVARIRLSMKENNVVKMPGYSWIEVGTVVHEFRSGDRVHPELVSIHEKLKELEKRMKLAGYVPDLEFALHAVGEEVKEQLLLFHSEKLAIAFGLIKVPLGTPIRVFKNLRVCGDCHRATKYISAIEKREIIVRDTTRFHHFKDGTCSCGDYCDEKGEKSISCSNKVEYLVAYYGIRGLPVNDEEIHQLPSSISSDA</sequence>
<proteinExistence type="predicted"/>
<name>A0ACB8LUQ1_CITSI</name>
<protein>
    <submittedName>
        <fullName evidence="1">Pentatricopeptide repeat-containing protein</fullName>
    </submittedName>
</protein>
<organism evidence="1 2">
    <name type="scientific">Citrus sinensis</name>
    <name type="common">Sweet orange</name>
    <name type="synonym">Citrus aurantium var. sinensis</name>
    <dbReference type="NCBI Taxonomy" id="2711"/>
    <lineage>
        <taxon>Eukaryota</taxon>
        <taxon>Viridiplantae</taxon>
        <taxon>Streptophyta</taxon>
        <taxon>Embryophyta</taxon>
        <taxon>Tracheophyta</taxon>
        <taxon>Spermatophyta</taxon>
        <taxon>Magnoliopsida</taxon>
        <taxon>eudicotyledons</taxon>
        <taxon>Gunneridae</taxon>
        <taxon>Pentapetalae</taxon>
        <taxon>rosids</taxon>
        <taxon>malvids</taxon>
        <taxon>Sapindales</taxon>
        <taxon>Rutaceae</taxon>
        <taxon>Aurantioideae</taxon>
        <taxon>Citrus</taxon>
    </lineage>
</organism>
<accession>A0ACB8LUQ1</accession>
<dbReference type="Proteomes" id="UP000829398">
    <property type="component" value="Chromosome 3"/>
</dbReference>
<evidence type="ECO:0000313" key="2">
    <source>
        <dbReference type="Proteomes" id="UP000829398"/>
    </source>
</evidence>
<gene>
    <name evidence="1" type="ORF">KPL71_006887</name>
</gene>
<evidence type="ECO:0000313" key="1">
    <source>
        <dbReference type="EMBL" id="KAH9777013.1"/>
    </source>
</evidence>
<comment type="caution">
    <text evidence="1">The sequence shown here is derived from an EMBL/GenBank/DDBJ whole genome shotgun (WGS) entry which is preliminary data.</text>
</comment>
<reference evidence="2" key="1">
    <citation type="journal article" date="2023" name="Hortic. Res.">
        <title>A chromosome-level phased genome enabling allele-level studies in sweet orange: a case study on citrus Huanglongbing tolerance.</title>
        <authorList>
            <person name="Wu B."/>
            <person name="Yu Q."/>
            <person name="Deng Z."/>
            <person name="Duan Y."/>
            <person name="Luo F."/>
            <person name="Gmitter F. Jr."/>
        </authorList>
    </citation>
    <scope>NUCLEOTIDE SEQUENCE [LARGE SCALE GENOMIC DNA]</scope>
    <source>
        <strain evidence="2">cv. Valencia</strain>
    </source>
</reference>
<keyword evidence="2" id="KW-1185">Reference proteome</keyword>
<dbReference type="EMBL" id="CM039172">
    <property type="protein sequence ID" value="KAH9777013.1"/>
    <property type="molecule type" value="Genomic_DNA"/>
</dbReference>